<organism evidence="2 3">
    <name type="scientific">Emiliania huxleyi (strain CCMP1516)</name>
    <dbReference type="NCBI Taxonomy" id="280463"/>
    <lineage>
        <taxon>Eukaryota</taxon>
        <taxon>Haptista</taxon>
        <taxon>Haptophyta</taxon>
        <taxon>Prymnesiophyceae</taxon>
        <taxon>Isochrysidales</taxon>
        <taxon>Noelaerhabdaceae</taxon>
        <taxon>Emiliania</taxon>
    </lineage>
</organism>
<dbReference type="KEGG" id="ehx:EMIHUDRAFT_368475"/>
<evidence type="ECO:0000313" key="3">
    <source>
        <dbReference type="Proteomes" id="UP000013827"/>
    </source>
</evidence>
<dbReference type="AlphaFoldDB" id="A0A0D3JEW6"/>
<sequence length="80" mass="9142">FLFTHLLVEVSVLFIYLHLSGLHTTWYRDAFPRDLQPPPPPRAHRTHPPAPHLSVFPRGAPCTPSTPPQMPMFSHHRADT</sequence>
<reference evidence="2" key="2">
    <citation type="submission" date="2024-10" db="UniProtKB">
        <authorList>
            <consortium name="EnsemblProtists"/>
        </authorList>
    </citation>
    <scope>IDENTIFICATION</scope>
</reference>
<evidence type="ECO:0000256" key="1">
    <source>
        <dbReference type="SAM" id="MobiDB-lite"/>
    </source>
</evidence>
<dbReference type="PaxDb" id="2903-EOD22051"/>
<dbReference type="GeneID" id="17267591"/>
<proteinExistence type="predicted"/>
<dbReference type="HOGENOM" id="CLU_2597422_0_0_1"/>
<evidence type="ECO:0000313" key="2">
    <source>
        <dbReference type="EnsemblProtists" id="EOD22051"/>
    </source>
</evidence>
<dbReference type="EnsemblProtists" id="EOD22051">
    <property type="protein sequence ID" value="EOD22051"/>
    <property type="gene ID" value="EMIHUDRAFT_368475"/>
</dbReference>
<protein>
    <submittedName>
        <fullName evidence="2">Uncharacterized protein</fullName>
    </submittedName>
</protein>
<name>A0A0D3JEW6_EMIH1</name>
<dbReference type="Proteomes" id="UP000013827">
    <property type="component" value="Unassembled WGS sequence"/>
</dbReference>
<dbReference type="RefSeq" id="XP_005774480.1">
    <property type="nucleotide sequence ID" value="XM_005774423.1"/>
</dbReference>
<feature type="region of interest" description="Disordered" evidence="1">
    <location>
        <begin position="31"/>
        <end position="80"/>
    </location>
</feature>
<reference evidence="3" key="1">
    <citation type="journal article" date="2013" name="Nature">
        <title>Pan genome of the phytoplankton Emiliania underpins its global distribution.</title>
        <authorList>
            <person name="Read B.A."/>
            <person name="Kegel J."/>
            <person name="Klute M.J."/>
            <person name="Kuo A."/>
            <person name="Lefebvre S.C."/>
            <person name="Maumus F."/>
            <person name="Mayer C."/>
            <person name="Miller J."/>
            <person name="Monier A."/>
            <person name="Salamov A."/>
            <person name="Young J."/>
            <person name="Aguilar M."/>
            <person name="Claverie J.M."/>
            <person name="Frickenhaus S."/>
            <person name="Gonzalez K."/>
            <person name="Herman E.K."/>
            <person name="Lin Y.C."/>
            <person name="Napier J."/>
            <person name="Ogata H."/>
            <person name="Sarno A.F."/>
            <person name="Shmutz J."/>
            <person name="Schroeder D."/>
            <person name="de Vargas C."/>
            <person name="Verret F."/>
            <person name="von Dassow P."/>
            <person name="Valentin K."/>
            <person name="Van de Peer Y."/>
            <person name="Wheeler G."/>
            <person name="Dacks J.B."/>
            <person name="Delwiche C.F."/>
            <person name="Dyhrman S.T."/>
            <person name="Glockner G."/>
            <person name="John U."/>
            <person name="Richards T."/>
            <person name="Worden A.Z."/>
            <person name="Zhang X."/>
            <person name="Grigoriev I.V."/>
            <person name="Allen A.E."/>
            <person name="Bidle K."/>
            <person name="Borodovsky M."/>
            <person name="Bowler C."/>
            <person name="Brownlee C."/>
            <person name="Cock J.M."/>
            <person name="Elias M."/>
            <person name="Gladyshev V.N."/>
            <person name="Groth M."/>
            <person name="Guda C."/>
            <person name="Hadaegh A."/>
            <person name="Iglesias-Rodriguez M.D."/>
            <person name="Jenkins J."/>
            <person name="Jones B.M."/>
            <person name="Lawson T."/>
            <person name="Leese F."/>
            <person name="Lindquist E."/>
            <person name="Lobanov A."/>
            <person name="Lomsadze A."/>
            <person name="Malik S.B."/>
            <person name="Marsh M.E."/>
            <person name="Mackinder L."/>
            <person name="Mock T."/>
            <person name="Mueller-Roeber B."/>
            <person name="Pagarete A."/>
            <person name="Parker M."/>
            <person name="Probert I."/>
            <person name="Quesneville H."/>
            <person name="Raines C."/>
            <person name="Rensing S.A."/>
            <person name="Riano-Pachon D.M."/>
            <person name="Richier S."/>
            <person name="Rokitta S."/>
            <person name="Shiraiwa Y."/>
            <person name="Soanes D.M."/>
            <person name="van der Giezen M."/>
            <person name="Wahlund T.M."/>
            <person name="Williams B."/>
            <person name="Wilson W."/>
            <person name="Wolfe G."/>
            <person name="Wurch L.L."/>
        </authorList>
    </citation>
    <scope>NUCLEOTIDE SEQUENCE</scope>
</reference>
<accession>A0A0D3JEW6</accession>
<keyword evidence="3" id="KW-1185">Reference proteome</keyword>